<comment type="caution">
    <text evidence="1">The sequence shown here is derived from an EMBL/GenBank/DDBJ whole genome shotgun (WGS) entry which is preliminary data.</text>
</comment>
<reference evidence="1" key="1">
    <citation type="journal article" date="2015" name="Nature">
        <title>Complex archaea that bridge the gap between prokaryotes and eukaryotes.</title>
        <authorList>
            <person name="Spang A."/>
            <person name="Saw J.H."/>
            <person name="Jorgensen S.L."/>
            <person name="Zaremba-Niedzwiedzka K."/>
            <person name="Martijn J."/>
            <person name="Lind A.E."/>
            <person name="van Eijk R."/>
            <person name="Schleper C."/>
            <person name="Guy L."/>
            <person name="Ettema T.J."/>
        </authorList>
    </citation>
    <scope>NUCLEOTIDE SEQUENCE</scope>
</reference>
<feature type="non-terminal residue" evidence="1">
    <location>
        <position position="1"/>
    </location>
</feature>
<evidence type="ECO:0000313" key="1">
    <source>
        <dbReference type="EMBL" id="KKL51453.1"/>
    </source>
</evidence>
<gene>
    <name evidence="1" type="ORF">LCGC14_2295310</name>
</gene>
<dbReference type="EMBL" id="LAZR01032246">
    <property type="protein sequence ID" value="KKL51453.1"/>
    <property type="molecule type" value="Genomic_DNA"/>
</dbReference>
<dbReference type="AlphaFoldDB" id="A0A0F9CQ07"/>
<proteinExistence type="predicted"/>
<protein>
    <submittedName>
        <fullName evidence="1">Uncharacterized protein</fullName>
    </submittedName>
</protein>
<organism evidence="1">
    <name type="scientific">marine sediment metagenome</name>
    <dbReference type="NCBI Taxonomy" id="412755"/>
    <lineage>
        <taxon>unclassified sequences</taxon>
        <taxon>metagenomes</taxon>
        <taxon>ecological metagenomes</taxon>
    </lineage>
</organism>
<sequence>DTECGRTRFAATSNKGGVPAVAMQTIIIPANSRIKAQLAIQDGGNKTAKVSLRYHPY</sequence>
<accession>A0A0F9CQ07</accession>
<name>A0A0F9CQ07_9ZZZZ</name>